<proteinExistence type="predicted"/>
<evidence type="ECO:0000313" key="2">
    <source>
        <dbReference type="EMBL" id="KAF5781733.1"/>
    </source>
</evidence>
<reference evidence="2" key="1">
    <citation type="journal article" date="2017" name="Nature">
        <title>The sunflower genome provides insights into oil metabolism, flowering and Asterid evolution.</title>
        <authorList>
            <person name="Badouin H."/>
            <person name="Gouzy J."/>
            <person name="Grassa C.J."/>
            <person name="Murat F."/>
            <person name="Staton S.E."/>
            <person name="Cottret L."/>
            <person name="Lelandais-Briere C."/>
            <person name="Owens G.L."/>
            <person name="Carrere S."/>
            <person name="Mayjonade B."/>
            <person name="Legrand L."/>
            <person name="Gill N."/>
            <person name="Kane N.C."/>
            <person name="Bowers J.E."/>
            <person name="Hubner S."/>
            <person name="Bellec A."/>
            <person name="Berard A."/>
            <person name="Berges H."/>
            <person name="Blanchet N."/>
            <person name="Boniface M.C."/>
            <person name="Brunel D."/>
            <person name="Catrice O."/>
            <person name="Chaidir N."/>
            <person name="Claudel C."/>
            <person name="Donnadieu C."/>
            <person name="Faraut T."/>
            <person name="Fievet G."/>
            <person name="Helmstetter N."/>
            <person name="King M."/>
            <person name="Knapp S.J."/>
            <person name="Lai Z."/>
            <person name="Le Paslier M.C."/>
            <person name="Lippi Y."/>
            <person name="Lorenzon L."/>
            <person name="Mandel J.R."/>
            <person name="Marage G."/>
            <person name="Marchand G."/>
            <person name="Marquand E."/>
            <person name="Bret-Mestries E."/>
            <person name="Morien E."/>
            <person name="Nambeesan S."/>
            <person name="Nguyen T."/>
            <person name="Pegot-Espagnet P."/>
            <person name="Pouilly N."/>
            <person name="Raftis F."/>
            <person name="Sallet E."/>
            <person name="Schiex T."/>
            <person name="Thomas J."/>
            <person name="Vandecasteele C."/>
            <person name="Vares D."/>
            <person name="Vear F."/>
            <person name="Vautrin S."/>
            <person name="Crespi M."/>
            <person name="Mangin B."/>
            <person name="Burke J.M."/>
            <person name="Salse J."/>
            <person name="Munos S."/>
            <person name="Vincourt P."/>
            <person name="Rieseberg L.H."/>
            <person name="Langlade N.B."/>
        </authorList>
    </citation>
    <scope>NUCLEOTIDE SEQUENCE</scope>
    <source>
        <tissue evidence="2">Leaves</tissue>
    </source>
</reference>
<gene>
    <name evidence="2" type="ORF">HanXRQr2_Chr11g0487241</name>
</gene>
<feature type="compositionally biased region" description="Basic and acidic residues" evidence="1">
    <location>
        <begin position="1"/>
        <end position="19"/>
    </location>
</feature>
<evidence type="ECO:0000313" key="3">
    <source>
        <dbReference type="Proteomes" id="UP000215914"/>
    </source>
</evidence>
<dbReference type="AlphaFoldDB" id="A0A9K3N085"/>
<protein>
    <submittedName>
        <fullName evidence="2">Uncharacterized protein</fullName>
    </submittedName>
</protein>
<comment type="caution">
    <text evidence="2">The sequence shown here is derived from an EMBL/GenBank/DDBJ whole genome shotgun (WGS) entry which is preliminary data.</text>
</comment>
<dbReference type="Proteomes" id="UP000215914">
    <property type="component" value="Unassembled WGS sequence"/>
</dbReference>
<accession>A0A9K3N085</accession>
<feature type="region of interest" description="Disordered" evidence="1">
    <location>
        <begin position="1"/>
        <end position="25"/>
    </location>
</feature>
<dbReference type="EMBL" id="MNCJ02000326">
    <property type="protein sequence ID" value="KAF5781733.1"/>
    <property type="molecule type" value="Genomic_DNA"/>
</dbReference>
<organism evidence="2 3">
    <name type="scientific">Helianthus annuus</name>
    <name type="common">Common sunflower</name>
    <dbReference type="NCBI Taxonomy" id="4232"/>
    <lineage>
        <taxon>Eukaryota</taxon>
        <taxon>Viridiplantae</taxon>
        <taxon>Streptophyta</taxon>
        <taxon>Embryophyta</taxon>
        <taxon>Tracheophyta</taxon>
        <taxon>Spermatophyta</taxon>
        <taxon>Magnoliopsida</taxon>
        <taxon>eudicotyledons</taxon>
        <taxon>Gunneridae</taxon>
        <taxon>Pentapetalae</taxon>
        <taxon>asterids</taxon>
        <taxon>campanulids</taxon>
        <taxon>Asterales</taxon>
        <taxon>Asteraceae</taxon>
        <taxon>Asteroideae</taxon>
        <taxon>Heliantheae alliance</taxon>
        <taxon>Heliantheae</taxon>
        <taxon>Helianthus</taxon>
    </lineage>
</organism>
<reference evidence="2" key="2">
    <citation type="submission" date="2020-06" db="EMBL/GenBank/DDBJ databases">
        <title>Helianthus annuus Genome sequencing and assembly Release 2.</title>
        <authorList>
            <person name="Gouzy J."/>
            <person name="Langlade N."/>
            <person name="Munos S."/>
        </authorList>
    </citation>
    <scope>NUCLEOTIDE SEQUENCE</scope>
    <source>
        <tissue evidence="2">Leaves</tissue>
    </source>
</reference>
<name>A0A9K3N085_HELAN</name>
<dbReference type="Gramene" id="mRNA:HanXRQr2_Chr11g0487241">
    <property type="protein sequence ID" value="mRNA:HanXRQr2_Chr11g0487241"/>
    <property type="gene ID" value="HanXRQr2_Chr11g0487241"/>
</dbReference>
<keyword evidence="3" id="KW-1185">Reference proteome</keyword>
<evidence type="ECO:0000256" key="1">
    <source>
        <dbReference type="SAM" id="MobiDB-lite"/>
    </source>
</evidence>
<sequence length="131" mass="14617">MKERDAAEAAVKEAKEAEARSANALEEVTADPNKLNKVVEDLKNRVTILEEVTARATEAEMRAREATEARDSLTTSLNQLREDRDWMCDHGIRHIVGYVLDAPENATTVNELKERARRQGSTLVTISALPM</sequence>